<dbReference type="EMBL" id="MRCY01000154">
    <property type="protein sequence ID" value="RKK94126.1"/>
    <property type="molecule type" value="Genomic_DNA"/>
</dbReference>
<gene>
    <name evidence="1" type="ORF">BFJ68_g15283</name>
</gene>
<evidence type="ECO:0000313" key="2">
    <source>
        <dbReference type="Proteomes" id="UP000285860"/>
    </source>
</evidence>
<accession>A0A420PNP3</accession>
<protein>
    <submittedName>
        <fullName evidence="1">Uncharacterized protein</fullName>
    </submittedName>
</protein>
<dbReference type="VEuPathDB" id="FungiDB:FOZG_02170"/>
<sequence>MARRKILFCFSICLEISLPPEITPQLISFLNSSSSPSQCYHTSPQQGIKVHHLDVPNSERLSRCDRILGAACVKRRALKKLELASSSSSALDILPSPSPSKRQPSPRAYFTLHHKSTYIQYFATVSPSPTWASRSKAPEARLQQPAPSGIFPLPPAWEVAVPSLLMVQLRMPQNMADRLANTVGSDTAGQIRQLQRLLGPSSERRYLVFTLLA</sequence>
<comment type="caution">
    <text evidence="1">The sequence shown here is derived from an EMBL/GenBank/DDBJ whole genome shotgun (WGS) entry which is preliminary data.</text>
</comment>
<dbReference type="AlphaFoldDB" id="A0A420PNP3"/>
<proteinExistence type="predicted"/>
<reference evidence="1 2" key="1">
    <citation type="journal article" date="2018" name="Sci. Rep.">
        <title>Characterisation of pathogen-specific regions and novel effector candidates in Fusarium oxysporum f. sp. cepae.</title>
        <authorList>
            <person name="Armitage A.D."/>
            <person name="Taylor A."/>
            <person name="Sobczyk M.K."/>
            <person name="Baxter L."/>
            <person name="Greenfield B.P."/>
            <person name="Bates H.J."/>
            <person name="Wilson F."/>
            <person name="Jackson A.C."/>
            <person name="Ott S."/>
            <person name="Harrison R.J."/>
            <person name="Clarkson J.P."/>
        </authorList>
    </citation>
    <scope>NUCLEOTIDE SEQUENCE [LARGE SCALE GENOMIC DNA]</scope>
    <source>
        <strain evidence="1 2">Fo_A28</strain>
    </source>
</reference>
<name>A0A420PNP3_FUSOX</name>
<dbReference type="Proteomes" id="UP000285860">
    <property type="component" value="Unassembled WGS sequence"/>
</dbReference>
<evidence type="ECO:0000313" key="1">
    <source>
        <dbReference type="EMBL" id="RKK94126.1"/>
    </source>
</evidence>
<organism evidence="1 2">
    <name type="scientific">Fusarium oxysporum</name>
    <name type="common">Fusarium vascular wilt</name>
    <dbReference type="NCBI Taxonomy" id="5507"/>
    <lineage>
        <taxon>Eukaryota</taxon>
        <taxon>Fungi</taxon>
        <taxon>Dikarya</taxon>
        <taxon>Ascomycota</taxon>
        <taxon>Pezizomycotina</taxon>
        <taxon>Sordariomycetes</taxon>
        <taxon>Hypocreomycetidae</taxon>
        <taxon>Hypocreales</taxon>
        <taxon>Nectriaceae</taxon>
        <taxon>Fusarium</taxon>
        <taxon>Fusarium oxysporum species complex</taxon>
    </lineage>
</organism>